<evidence type="ECO:0000259" key="12">
    <source>
        <dbReference type="PROSITE" id="PS50109"/>
    </source>
</evidence>
<dbReference type="EC" id="2.7.13.3" evidence="3"/>
<evidence type="ECO:0000313" key="15">
    <source>
        <dbReference type="Proteomes" id="UP000264006"/>
    </source>
</evidence>
<dbReference type="SMART" id="SM01079">
    <property type="entry name" value="CHASE"/>
    <property type="match status" value="1"/>
</dbReference>
<dbReference type="SUPFAM" id="SSF47384">
    <property type="entry name" value="Homodimeric domain of signal transducing histidine kinase"/>
    <property type="match status" value="1"/>
</dbReference>
<dbReference type="SUPFAM" id="SSF55874">
    <property type="entry name" value="ATPase domain of HSP90 chaperone/DNA topoisomerase II/histidine kinase"/>
    <property type="match status" value="1"/>
</dbReference>
<keyword evidence="10 11" id="KW-0472">Membrane</keyword>
<dbReference type="GO" id="GO:0000155">
    <property type="term" value="F:phosphorelay sensor kinase activity"/>
    <property type="evidence" value="ECO:0007669"/>
    <property type="project" value="InterPro"/>
</dbReference>
<evidence type="ECO:0000313" key="14">
    <source>
        <dbReference type="EMBL" id="AXV09056.1"/>
    </source>
</evidence>
<dbReference type="OrthoDB" id="5241402at2"/>
<feature type="transmembrane region" description="Helical" evidence="11">
    <location>
        <begin position="20"/>
        <end position="44"/>
    </location>
</feature>
<name>A0A346Y3K9_9ACTN</name>
<dbReference type="Proteomes" id="UP000264006">
    <property type="component" value="Chromosome"/>
</dbReference>
<evidence type="ECO:0000256" key="2">
    <source>
        <dbReference type="ARBA" id="ARBA00004236"/>
    </source>
</evidence>
<comment type="catalytic activity">
    <reaction evidence="1">
        <text>ATP + protein L-histidine = ADP + protein N-phospho-L-histidine.</text>
        <dbReference type="EC" id="2.7.13.3"/>
    </reaction>
</comment>
<accession>A0A346Y3K9</accession>
<keyword evidence="4" id="KW-0597">Phosphoprotein</keyword>
<evidence type="ECO:0000256" key="7">
    <source>
        <dbReference type="ARBA" id="ARBA00022777"/>
    </source>
</evidence>
<evidence type="ECO:0000256" key="4">
    <source>
        <dbReference type="ARBA" id="ARBA00022553"/>
    </source>
</evidence>
<evidence type="ECO:0000259" key="13">
    <source>
        <dbReference type="PROSITE" id="PS50839"/>
    </source>
</evidence>
<evidence type="ECO:0000256" key="3">
    <source>
        <dbReference type="ARBA" id="ARBA00012438"/>
    </source>
</evidence>
<proteinExistence type="predicted"/>
<keyword evidence="5" id="KW-0808">Transferase</keyword>
<feature type="transmembrane region" description="Helical" evidence="11">
    <location>
        <begin position="327"/>
        <end position="347"/>
    </location>
</feature>
<dbReference type="GO" id="GO:0005886">
    <property type="term" value="C:plasma membrane"/>
    <property type="evidence" value="ECO:0007669"/>
    <property type="project" value="UniProtKB-SubCell"/>
</dbReference>
<dbReference type="KEGG" id="euz:DVS28_a4391"/>
<evidence type="ECO:0000256" key="9">
    <source>
        <dbReference type="ARBA" id="ARBA00023012"/>
    </source>
</evidence>
<dbReference type="PROSITE" id="PS50109">
    <property type="entry name" value="HIS_KIN"/>
    <property type="match status" value="1"/>
</dbReference>
<feature type="domain" description="CHASE" evidence="13">
    <location>
        <begin position="158"/>
        <end position="254"/>
    </location>
</feature>
<evidence type="ECO:0000256" key="10">
    <source>
        <dbReference type="ARBA" id="ARBA00023136"/>
    </source>
</evidence>
<keyword evidence="6 11" id="KW-0812">Transmembrane</keyword>
<dbReference type="InterPro" id="IPR036097">
    <property type="entry name" value="HisK_dim/P_sf"/>
</dbReference>
<dbReference type="Gene3D" id="3.30.450.350">
    <property type="entry name" value="CHASE domain"/>
    <property type="match status" value="1"/>
</dbReference>
<dbReference type="Pfam" id="PF00512">
    <property type="entry name" value="HisKA"/>
    <property type="match status" value="1"/>
</dbReference>
<dbReference type="PANTHER" id="PTHR43304">
    <property type="entry name" value="PHYTOCHROME-LIKE PROTEIN CPH1"/>
    <property type="match status" value="1"/>
</dbReference>
<dbReference type="Pfam" id="PF02518">
    <property type="entry name" value="HATPase_c"/>
    <property type="match status" value="1"/>
</dbReference>
<sequence>MSMVGPDGTRDTEASSRSVWPVALPWITGAVLLALTAVLAVWATRTVDSSAQDRLDRRANEAREAIDRRMQAYTESIFGGRGMFVAGPVSRADWREFVGALELDDRYPGIQVIGHATRVDADGLDDLVAAVDADASGVDGYPAFVPHPRTDDDTKVLIDYVEPTTGNEAAFGLDFFSEANRRAAVELTRDTGQVATTAPIVLVQETGSQSGFLVMVAIYDDPTASTVEERRAAFSGVSYAAFRMGDLVEGVLEDADARLEVYDVGTPDDPVPASIDNQTYGDRATVPDGVDDADSRLLRYDIGGRRWAILYQAVEPLTTPFERATPWVIVVVGLIITTLIVMGLWSMSTARIRAVRLAESMTKDLRQSREELARSNLELERFAYVASHDLQEPLRTVSSFVGLLQMQYSEELDERALEYIAYARDGASRMSTLISELLDYSRAGRDHVLEAVDLNTSWQQAVSSLAASILDAEAIVEADPLPTVLAEPAAMTQVFQNLIGNALKYRSPGEVHIRGTATREDDMWRITVTDNGMGIDPSYHEEIFVMLRRLHTRQEYPGTGMGLAISKKHIEAAGGRIGVRSSPGNGATFWFTVAPAPTESSRAEETPAAVDTAG</sequence>
<evidence type="ECO:0000256" key="5">
    <source>
        <dbReference type="ARBA" id="ARBA00022679"/>
    </source>
</evidence>
<reference evidence="14 15" key="1">
    <citation type="submission" date="2018-09" db="EMBL/GenBank/DDBJ databases">
        <title>Complete genome sequence of Euzebya sp. DY32-46 isolated from seawater of Pacific Ocean.</title>
        <authorList>
            <person name="Xu L."/>
            <person name="Wu Y.-H."/>
            <person name="Xu X.-W."/>
        </authorList>
    </citation>
    <scope>NUCLEOTIDE SEQUENCE [LARGE SCALE GENOMIC DNA]</scope>
    <source>
        <strain evidence="14 15">DY32-46</strain>
    </source>
</reference>
<dbReference type="SMART" id="SM00387">
    <property type="entry name" value="HATPase_c"/>
    <property type="match status" value="1"/>
</dbReference>
<dbReference type="InterPro" id="IPR036890">
    <property type="entry name" value="HATPase_C_sf"/>
</dbReference>
<dbReference type="PROSITE" id="PS50839">
    <property type="entry name" value="CHASE"/>
    <property type="match status" value="1"/>
</dbReference>
<keyword evidence="9" id="KW-0902">Two-component regulatory system</keyword>
<dbReference type="PANTHER" id="PTHR43304:SF1">
    <property type="entry name" value="PAC DOMAIN-CONTAINING PROTEIN"/>
    <property type="match status" value="1"/>
</dbReference>
<evidence type="ECO:0000256" key="6">
    <source>
        <dbReference type="ARBA" id="ARBA00022692"/>
    </source>
</evidence>
<evidence type="ECO:0000256" key="8">
    <source>
        <dbReference type="ARBA" id="ARBA00022989"/>
    </source>
</evidence>
<dbReference type="InterPro" id="IPR003594">
    <property type="entry name" value="HATPase_dom"/>
</dbReference>
<comment type="subcellular location">
    <subcellularLocation>
        <location evidence="2">Cell membrane</location>
    </subcellularLocation>
</comment>
<dbReference type="PRINTS" id="PR00344">
    <property type="entry name" value="BCTRLSENSOR"/>
</dbReference>
<dbReference type="InterPro" id="IPR003661">
    <property type="entry name" value="HisK_dim/P_dom"/>
</dbReference>
<evidence type="ECO:0000256" key="1">
    <source>
        <dbReference type="ARBA" id="ARBA00000085"/>
    </source>
</evidence>
<dbReference type="InterPro" id="IPR006189">
    <property type="entry name" value="CHASE_dom"/>
</dbReference>
<dbReference type="InterPro" id="IPR004358">
    <property type="entry name" value="Sig_transdc_His_kin-like_C"/>
</dbReference>
<dbReference type="AlphaFoldDB" id="A0A346Y3K9"/>
<dbReference type="InterPro" id="IPR005467">
    <property type="entry name" value="His_kinase_dom"/>
</dbReference>
<organism evidence="14 15">
    <name type="scientific">Euzebya pacifica</name>
    <dbReference type="NCBI Taxonomy" id="1608957"/>
    <lineage>
        <taxon>Bacteria</taxon>
        <taxon>Bacillati</taxon>
        <taxon>Actinomycetota</taxon>
        <taxon>Nitriliruptoria</taxon>
        <taxon>Euzebyales</taxon>
    </lineage>
</organism>
<keyword evidence="15" id="KW-1185">Reference proteome</keyword>
<dbReference type="Gene3D" id="3.30.565.10">
    <property type="entry name" value="Histidine kinase-like ATPase, C-terminal domain"/>
    <property type="match status" value="1"/>
</dbReference>
<dbReference type="CDD" id="cd00082">
    <property type="entry name" value="HisKA"/>
    <property type="match status" value="1"/>
</dbReference>
<dbReference type="InterPro" id="IPR052162">
    <property type="entry name" value="Sensor_kinase/Photoreceptor"/>
</dbReference>
<protein>
    <recommendedName>
        <fullName evidence="3">histidine kinase</fullName>
        <ecNumber evidence="3">2.7.13.3</ecNumber>
    </recommendedName>
</protein>
<dbReference type="Pfam" id="PF03924">
    <property type="entry name" value="CHASE"/>
    <property type="match status" value="1"/>
</dbReference>
<dbReference type="EMBL" id="CP031165">
    <property type="protein sequence ID" value="AXV09056.1"/>
    <property type="molecule type" value="Genomic_DNA"/>
</dbReference>
<dbReference type="SMART" id="SM00388">
    <property type="entry name" value="HisKA"/>
    <property type="match status" value="1"/>
</dbReference>
<keyword evidence="7 14" id="KW-0418">Kinase</keyword>
<gene>
    <name evidence="14" type="ORF">DVS28_a4391</name>
</gene>
<feature type="domain" description="Histidine kinase" evidence="12">
    <location>
        <begin position="385"/>
        <end position="597"/>
    </location>
</feature>
<keyword evidence="8 11" id="KW-1133">Transmembrane helix</keyword>
<dbReference type="InterPro" id="IPR042240">
    <property type="entry name" value="CHASE_sf"/>
</dbReference>
<dbReference type="Gene3D" id="1.10.287.130">
    <property type="match status" value="1"/>
</dbReference>
<evidence type="ECO:0000256" key="11">
    <source>
        <dbReference type="SAM" id="Phobius"/>
    </source>
</evidence>